<feature type="domain" description="Xaa-Pro dipeptidyl-peptidase C-terminal" evidence="10">
    <location>
        <begin position="355"/>
        <end position="611"/>
    </location>
</feature>
<evidence type="ECO:0000313" key="11">
    <source>
        <dbReference type="EMBL" id="KAB7846586.1"/>
    </source>
</evidence>
<dbReference type="Pfam" id="PF02129">
    <property type="entry name" value="Peptidase_S15"/>
    <property type="match status" value="1"/>
</dbReference>
<dbReference type="EC" id="3.4.14.11" evidence="3"/>
<dbReference type="Proteomes" id="UP000327000">
    <property type="component" value="Unassembled WGS sequence"/>
</dbReference>
<dbReference type="GO" id="GO:0008239">
    <property type="term" value="F:dipeptidyl-peptidase activity"/>
    <property type="evidence" value="ECO:0007669"/>
    <property type="project" value="UniProtKB-EC"/>
</dbReference>
<evidence type="ECO:0000256" key="7">
    <source>
        <dbReference type="ARBA" id="ARBA00022825"/>
    </source>
</evidence>
<dbReference type="InterPro" id="IPR013736">
    <property type="entry name" value="Xaa-Pro_dipept_C"/>
</dbReference>
<evidence type="ECO:0000256" key="1">
    <source>
        <dbReference type="ARBA" id="ARBA00000123"/>
    </source>
</evidence>
<dbReference type="InterPro" id="IPR008979">
    <property type="entry name" value="Galactose-bd-like_sf"/>
</dbReference>
<evidence type="ECO:0000256" key="4">
    <source>
        <dbReference type="ARBA" id="ARBA00022438"/>
    </source>
</evidence>
<keyword evidence="9" id="KW-0732">Signal</keyword>
<sequence length="630" mass="67381">MRNKGFLKRTVPAAATALLAAVVAAPAPAQAASSGRSVDESTPVYSYDRAVRETVYVETGKDSDGDGRTDRVAVDIIRPREAAEQGRKVPVIMNASPYFQSIGRGPESQVKTYDEQGRPLQFPLYYDNYFVPRGYAVALVDQPGTNRSDGCSDAGGPSDVAAAKSVVDWFNGRANGYTSRTGDGGADADWTTGSVGLIGKSYDGSIANGLAATGVEGLKTVVPISGPSSWYDYYFYKGASTNSTEGIAGHARYVETDEVKARCKAMDKALVEGSPRDGNWTGMWQDRDYVRGADKVRASVFAVHGLQDLNVRTQHLNRWWDALAENGVERKIWLSTAAHTDPFEFRRQEWVTTLHRWFDHYLMGYDNGVDKEPMADVERAPGQWTTDRVWPPSGTGRATVRPAAGPAAGVGTLGAEPAKAGTTAEFTDDPALGELDWAADADRPTPAKASFATRPLGRDLRLSGHGSVTLKVTPTTNSATLSAVLVDLGPDTIRDYKNGGGVSILPEKECFGSGTTGDTGCFKKAVPATKKVEQTVFSRGWADLGHYAGFPRREITPGKQYDITLDLGTADHVVPAGHRLALIVAGTDKPYIDAPASTPKLTVDLAGSAAELPVVGGYRAFARATGDDRT</sequence>
<dbReference type="SUPFAM" id="SSF53474">
    <property type="entry name" value="alpha/beta-Hydrolases"/>
    <property type="match status" value="1"/>
</dbReference>
<keyword evidence="4" id="KW-0031">Aminopeptidase</keyword>
<dbReference type="PRINTS" id="PR00923">
    <property type="entry name" value="LACTOPTASE"/>
</dbReference>
<comment type="caution">
    <text evidence="11">The sequence shown here is derived from an EMBL/GenBank/DDBJ whole genome shotgun (WGS) entry which is preliminary data.</text>
</comment>
<dbReference type="AlphaFoldDB" id="A0A5N5WAR7"/>
<dbReference type="GO" id="GO:0004177">
    <property type="term" value="F:aminopeptidase activity"/>
    <property type="evidence" value="ECO:0007669"/>
    <property type="project" value="UniProtKB-KW"/>
</dbReference>
<comment type="catalytic activity">
    <reaction evidence="1">
        <text>Hydrolyzes Xaa-Pro-|- bonds to release unblocked, N-terminal dipeptides from substrates including Ala-Pro-|-p-nitroanilide and (sequentially) Tyr-Pro-|-Phe-Pro-|-Gly-Pro-|-Ile.</text>
        <dbReference type="EC" id="3.4.14.11"/>
    </reaction>
</comment>
<feature type="signal peptide" evidence="9">
    <location>
        <begin position="1"/>
        <end position="31"/>
    </location>
</feature>
<evidence type="ECO:0000256" key="8">
    <source>
        <dbReference type="ARBA" id="ARBA00030045"/>
    </source>
</evidence>
<name>A0A5N5WAR7_STRMB</name>
<dbReference type="SMART" id="SM00939">
    <property type="entry name" value="PepX_C"/>
    <property type="match status" value="1"/>
</dbReference>
<dbReference type="GO" id="GO:0006508">
    <property type="term" value="P:proteolysis"/>
    <property type="evidence" value="ECO:0007669"/>
    <property type="project" value="UniProtKB-KW"/>
</dbReference>
<dbReference type="InterPro" id="IPR008252">
    <property type="entry name" value="Pept_S15_Xpro"/>
</dbReference>
<dbReference type="Pfam" id="PF08530">
    <property type="entry name" value="PepX_C"/>
    <property type="match status" value="1"/>
</dbReference>
<evidence type="ECO:0000256" key="3">
    <source>
        <dbReference type="ARBA" id="ARBA00012463"/>
    </source>
</evidence>
<dbReference type="SUPFAM" id="SSF49785">
    <property type="entry name" value="Galactose-binding domain-like"/>
    <property type="match status" value="1"/>
</dbReference>
<keyword evidence="12" id="KW-1185">Reference proteome</keyword>
<dbReference type="RefSeq" id="WP_152263526.1">
    <property type="nucleotide sequence ID" value="NZ_VOKX01000021.1"/>
</dbReference>
<evidence type="ECO:0000256" key="5">
    <source>
        <dbReference type="ARBA" id="ARBA00022670"/>
    </source>
</evidence>
<reference evidence="11 12" key="1">
    <citation type="journal article" date="2019" name="Microb. Cell Fact.">
        <title>Exploring novel herbicidin analogues by transcriptional regulator overexpression and MS/MS molecular networking.</title>
        <authorList>
            <person name="Shi Y."/>
            <person name="Gu R."/>
            <person name="Li Y."/>
            <person name="Wang X."/>
            <person name="Ren W."/>
            <person name="Li X."/>
            <person name="Wang L."/>
            <person name="Xie Y."/>
            <person name="Hong B."/>
        </authorList>
    </citation>
    <scope>NUCLEOTIDE SEQUENCE [LARGE SCALE GENOMIC DNA]</scope>
    <source>
        <strain evidence="11 12">US-43</strain>
    </source>
</reference>
<evidence type="ECO:0000256" key="9">
    <source>
        <dbReference type="SAM" id="SignalP"/>
    </source>
</evidence>
<dbReference type="EMBL" id="VOKX01000021">
    <property type="protein sequence ID" value="KAB7846586.1"/>
    <property type="molecule type" value="Genomic_DNA"/>
</dbReference>
<dbReference type="InterPro" id="IPR000383">
    <property type="entry name" value="Xaa-Pro-like_dom"/>
</dbReference>
<protein>
    <recommendedName>
        <fullName evidence="3">Xaa-Pro dipeptidyl-peptidase</fullName>
        <ecNumber evidence="3">3.4.14.11</ecNumber>
    </recommendedName>
    <alternativeName>
        <fullName evidence="8">X-prolyl-dipeptidyl aminopeptidase</fullName>
    </alternativeName>
</protein>
<gene>
    <name evidence="11" type="ORF">FRZ00_12470</name>
</gene>
<keyword evidence="7" id="KW-0720">Serine protease</keyword>
<proteinExistence type="inferred from homology"/>
<comment type="similarity">
    <text evidence="2">Belongs to the peptidase S15 family.</text>
</comment>
<dbReference type="InterPro" id="IPR029058">
    <property type="entry name" value="AB_hydrolase_fold"/>
</dbReference>
<dbReference type="NCBIfam" id="NF003780">
    <property type="entry name" value="PRK05371.1-1"/>
    <property type="match status" value="1"/>
</dbReference>
<evidence type="ECO:0000259" key="10">
    <source>
        <dbReference type="SMART" id="SM00939"/>
    </source>
</evidence>
<accession>A0A5N5WAR7</accession>
<dbReference type="Gene3D" id="2.60.120.260">
    <property type="entry name" value="Galactose-binding domain-like"/>
    <property type="match status" value="1"/>
</dbReference>
<feature type="chain" id="PRO_5024845522" description="Xaa-Pro dipeptidyl-peptidase" evidence="9">
    <location>
        <begin position="32"/>
        <end position="630"/>
    </location>
</feature>
<keyword evidence="5" id="KW-0645">Protease</keyword>
<organism evidence="11 12">
    <name type="scientific">Streptomyces mobaraensis</name>
    <name type="common">Streptoverticillium mobaraense</name>
    <dbReference type="NCBI Taxonomy" id="35621"/>
    <lineage>
        <taxon>Bacteria</taxon>
        <taxon>Bacillati</taxon>
        <taxon>Actinomycetota</taxon>
        <taxon>Actinomycetes</taxon>
        <taxon>Kitasatosporales</taxon>
        <taxon>Streptomycetaceae</taxon>
        <taxon>Streptomyces</taxon>
    </lineage>
</organism>
<evidence type="ECO:0000256" key="2">
    <source>
        <dbReference type="ARBA" id="ARBA00010819"/>
    </source>
</evidence>
<dbReference type="Gene3D" id="3.40.50.1820">
    <property type="entry name" value="alpha/beta hydrolase"/>
    <property type="match status" value="2"/>
</dbReference>
<evidence type="ECO:0000313" key="12">
    <source>
        <dbReference type="Proteomes" id="UP000327000"/>
    </source>
</evidence>
<keyword evidence="6" id="KW-0378">Hydrolase</keyword>
<evidence type="ECO:0000256" key="6">
    <source>
        <dbReference type="ARBA" id="ARBA00022801"/>
    </source>
</evidence>
<dbReference type="OrthoDB" id="3276960at2"/>
<dbReference type="GO" id="GO:0008236">
    <property type="term" value="F:serine-type peptidase activity"/>
    <property type="evidence" value="ECO:0007669"/>
    <property type="project" value="UniProtKB-KW"/>
</dbReference>